<sequence length="146" mass="16966">MLNKGERLPALAEQKMSIRKKRRQWIPIAATDNQGLRWKVIRPPLLFFTSFPFKREQRQYNLLPTADSCRHLPPAGAKVTCTYKSYRGKRNAQNSLNKTHITKAHTGMDKPMPIRQPFAKSPSFPFISSFSFLSNRMHSPRKYFGE</sequence>
<gene>
    <name evidence="1" type="ORF">HMPREF3213_02869</name>
</gene>
<evidence type="ECO:0000313" key="2">
    <source>
        <dbReference type="Proteomes" id="UP000070376"/>
    </source>
</evidence>
<accession>A0A133KH04</accession>
<dbReference type="PATRIC" id="fig|1398.22.peg.2875"/>
<name>A0A133KH04_HEYCO</name>
<evidence type="ECO:0000313" key="1">
    <source>
        <dbReference type="EMBL" id="KWZ78770.1"/>
    </source>
</evidence>
<dbReference type="EMBL" id="LRPN01000135">
    <property type="protein sequence ID" value="KWZ78770.1"/>
    <property type="molecule type" value="Genomic_DNA"/>
</dbReference>
<organism evidence="1 2">
    <name type="scientific">Heyndrickxia coagulans</name>
    <name type="common">Weizmannia coagulans</name>
    <dbReference type="NCBI Taxonomy" id="1398"/>
    <lineage>
        <taxon>Bacteria</taxon>
        <taxon>Bacillati</taxon>
        <taxon>Bacillota</taxon>
        <taxon>Bacilli</taxon>
        <taxon>Bacillales</taxon>
        <taxon>Bacillaceae</taxon>
        <taxon>Heyndrickxia</taxon>
    </lineage>
</organism>
<dbReference type="Proteomes" id="UP000070376">
    <property type="component" value="Unassembled WGS sequence"/>
</dbReference>
<protein>
    <submittedName>
        <fullName evidence="1">Uncharacterized protein</fullName>
    </submittedName>
</protein>
<comment type="caution">
    <text evidence="1">The sequence shown here is derived from an EMBL/GenBank/DDBJ whole genome shotgun (WGS) entry which is preliminary data.</text>
</comment>
<reference evidence="2" key="1">
    <citation type="submission" date="2016-01" db="EMBL/GenBank/DDBJ databases">
        <authorList>
            <person name="Mitreva M."/>
            <person name="Pepin K.H."/>
            <person name="Mihindukulasuriya K.A."/>
            <person name="Fulton R."/>
            <person name="Fronick C."/>
            <person name="O'Laughlin M."/>
            <person name="Miner T."/>
            <person name="Herter B."/>
            <person name="Rosa B.A."/>
            <person name="Cordes M."/>
            <person name="Tomlinson C."/>
            <person name="Wollam A."/>
            <person name="Palsikar V.B."/>
            <person name="Mardis E.R."/>
            <person name="Wilson R.K."/>
        </authorList>
    </citation>
    <scope>NUCLEOTIDE SEQUENCE [LARGE SCALE GENOMIC DNA]</scope>
    <source>
        <strain evidence="2">GED7749B</strain>
    </source>
</reference>
<dbReference type="AlphaFoldDB" id="A0A133KH04"/>
<proteinExistence type="predicted"/>